<gene>
    <name evidence="2" type="ORF">Ctob_007892</name>
</gene>
<keyword evidence="3" id="KW-1185">Reference proteome</keyword>
<dbReference type="Proteomes" id="UP000037460">
    <property type="component" value="Unassembled WGS sequence"/>
</dbReference>
<organism evidence="2 3">
    <name type="scientific">Chrysochromulina tobinii</name>
    <dbReference type="NCBI Taxonomy" id="1460289"/>
    <lineage>
        <taxon>Eukaryota</taxon>
        <taxon>Haptista</taxon>
        <taxon>Haptophyta</taxon>
        <taxon>Prymnesiophyceae</taxon>
        <taxon>Prymnesiales</taxon>
        <taxon>Chrysochromulinaceae</taxon>
        <taxon>Chrysochromulina</taxon>
    </lineage>
</organism>
<comment type="caution">
    <text evidence="2">The sequence shown here is derived from an EMBL/GenBank/DDBJ whole genome shotgun (WGS) entry which is preliminary data.</text>
</comment>
<dbReference type="EMBL" id="JWZX01001512">
    <property type="protein sequence ID" value="KOO33473.1"/>
    <property type="molecule type" value="Genomic_DNA"/>
</dbReference>
<evidence type="ECO:0000256" key="1">
    <source>
        <dbReference type="SAM" id="MobiDB-lite"/>
    </source>
</evidence>
<name>A0A0M0K529_9EUKA</name>
<accession>A0A0M0K529</accession>
<dbReference type="InterPro" id="IPR011050">
    <property type="entry name" value="Pectin_lyase_fold/virulence"/>
</dbReference>
<dbReference type="SUPFAM" id="SSF51126">
    <property type="entry name" value="Pectin lyase-like"/>
    <property type="match status" value="1"/>
</dbReference>
<protein>
    <submittedName>
        <fullName evidence="2">Uncharacterized protein</fullName>
    </submittedName>
</protein>
<dbReference type="AlphaFoldDB" id="A0A0M0K529"/>
<reference evidence="3" key="1">
    <citation type="journal article" date="2015" name="PLoS Genet.">
        <title>Genome Sequence and Transcriptome Analyses of Chrysochromulina tobin: Metabolic Tools for Enhanced Algal Fitness in the Prominent Order Prymnesiales (Haptophyceae).</title>
        <authorList>
            <person name="Hovde B.T."/>
            <person name="Deodato C.R."/>
            <person name="Hunsperger H.M."/>
            <person name="Ryken S.A."/>
            <person name="Yost W."/>
            <person name="Jha R.K."/>
            <person name="Patterson J."/>
            <person name="Monnat R.J. Jr."/>
            <person name="Barlow S.B."/>
            <person name="Starkenburg S.R."/>
            <person name="Cattolico R.A."/>
        </authorList>
    </citation>
    <scope>NUCLEOTIDE SEQUENCE</scope>
    <source>
        <strain evidence="3">CCMP291</strain>
    </source>
</reference>
<evidence type="ECO:0000313" key="3">
    <source>
        <dbReference type="Proteomes" id="UP000037460"/>
    </source>
</evidence>
<sequence length="438" mass="46172">MPSPPPRSPAAHPAPNPPPNMCSNPCSMRRTRPSKIDCPNTVLCPCLSTAVGGTGLYRNRAICRGAACTRAGRNSMTADDDLRNSARKVFEIAHEELFIDEELLGKKLFIDFKIGDADIKYKFPNVQTNSEEEGPGCGEKGGVPLRWVECLDGALVLFRLGLLVLAVCSVQERSGPNKCFTTWAGHNRTYRNKWFKLALLALLVPWVSAMAATMKTPPDGDGTGAHHGDGTGANRGESAESDVHTSTRPSSPRPSLPPLLLLTLTTPPPPIRVPVWVPSPPPPWSPLMALPCTVLPCTEASKVPGLYQGLQLAMPKYRRELQIQVSTSAGLTSALANTAVCCIVLASGTYYLSAELSITRSVILEAAVAGSVILNAHASSASSRRRVLNINPGSTGAVQLIGLNITGGYLFSGGGVSVSSGTVTISSAAVSSSIPALS</sequence>
<feature type="region of interest" description="Disordered" evidence="1">
    <location>
        <begin position="215"/>
        <end position="259"/>
    </location>
</feature>
<evidence type="ECO:0000313" key="2">
    <source>
        <dbReference type="EMBL" id="KOO33473.1"/>
    </source>
</evidence>
<proteinExistence type="predicted"/>